<accession>A0A2I0JCW6</accession>
<organism evidence="1 2">
    <name type="scientific">Punica granatum</name>
    <name type="common">Pomegranate</name>
    <dbReference type="NCBI Taxonomy" id="22663"/>
    <lineage>
        <taxon>Eukaryota</taxon>
        <taxon>Viridiplantae</taxon>
        <taxon>Streptophyta</taxon>
        <taxon>Embryophyta</taxon>
        <taxon>Tracheophyta</taxon>
        <taxon>Spermatophyta</taxon>
        <taxon>Magnoliopsida</taxon>
        <taxon>eudicotyledons</taxon>
        <taxon>Gunneridae</taxon>
        <taxon>Pentapetalae</taxon>
        <taxon>rosids</taxon>
        <taxon>malvids</taxon>
        <taxon>Myrtales</taxon>
        <taxon>Lythraceae</taxon>
        <taxon>Punica</taxon>
    </lineage>
</organism>
<protein>
    <submittedName>
        <fullName evidence="1">Uncharacterized protein</fullName>
    </submittedName>
</protein>
<reference evidence="1 2" key="1">
    <citation type="submission" date="2017-11" db="EMBL/GenBank/DDBJ databases">
        <title>De-novo sequencing of pomegranate (Punica granatum L.) genome.</title>
        <authorList>
            <person name="Akparov Z."/>
            <person name="Amiraslanov A."/>
            <person name="Hajiyeva S."/>
            <person name="Abbasov M."/>
            <person name="Kaur K."/>
            <person name="Hamwieh A."/>
            <person name="Solovyev V."/>
            <person name="Salamov A."/>
            <person name="Braich B."/>
            <person name="Kosarev P."/>
            <person name="Mahmoud A."/>
            <person name="Hajiyev E."/>
            <person name="Babayeva S."/>
            <person name="Izzatullayeva V."/>
            <person name="Mammadov A."/>
            <person name="Mammadov A."/>
            <person name="Sharifova S."/>
            <person name="Ojaghi J."/>
            <person name="Eynullazada K."/>
            <person name="Bayramov B."/>
            <person name="Abdulazimova A."/>
            <person name="Shahmuradov I."/>
        </authorList>
    </citation>
    <scope>NUCLEOTIDE SEQUENCE [LARGE SCALE GENOMIC DNA]</scope>
    <source>
        <strain evidence="2">cv. AG2017</strain>
        <tissue evidence="1">Leaf</tissue>
    </source>
</reference>
<dbReference type="EMBL" id="PGOL01001812">
    <property type="protein sequence ID" value="PKI54077.1"/>
    <property type="molecule type" value="Genomic_DNA"/>
</dbReference>
<proteinExistence type="predicted"/>
<keyword evidence="2" id="KW-1185">Reference proteome</keyword>
<evidence type="ECO:0000313" key="1">
    <source>
        <dbReference type="EMBL" id="PKI54077.1"/>
    </source>
</evidence>
<dbReference type="Proteomes" id="UP000233551">
    <property type="component" value="Unassembled WGS sequence"/>
</dbReference>
<name>A0A2I0JCW6_PUNGR</name>
<comment type="caution">
    <text evidence="1">The sequence shown here is derived from an EMBL/GenBank/DDBJ whole genome shotgun (WGS) entry which is preliminary data.</text>
</comment>
<evidence type="ECO:0000313" key="2">
    <source>
        <dbReference type="Proteomes" id="UP000233551"/>
    </source>
</evidence>
<gene>
    <name evidence="1" type="ORF">CRG98_025520</name>
</gene>
<dbReference type="AlphaFoldDB" id="A0A2I0JCW6"/>
<sequence>MEKLKVDQIVDTTSREANFWPERWIIVSVLSSLSDTLWSLIRIEGWQASPRKVATQRQPPPELCCPRYLRHSGIHIVIKGIP</sequence>